<protein>
    <submittedName>
        <fullName evidence="1">Uncharacterized protein</fullName>
    </submittedName>
</protein>
<evidence type="ECO:0000313" key="1">
    <source>
        <dbReference type="EMBL" id="CAD7703262.1"/>
    </source>
</evidence>
<dbReference type="Proteomes" id="UP000708148">
    <property type="component" value="Unassembled WGS sequence"/>
</dbReference>
<name>A0A8S1JAW9_9CHLO</name>
<comment type="caution">
    <text evidence="1">The sequence shown here is derived from an EMBL/GenBank/DDBJ whole genome shotgun (WGS) entry which is preliminary data.</text>
</comment>
<keyword evidence="2" id="KW-1185">Reference proteome</keyword>
<dbReference type="AlphaFoldDB" id="A0A8S1JAW9"/>
<accession>A0A8S1JAW9</accession>
<dbReference type="EMBL" id="CAJHUC010002135">
    <property type="protein sequence ID" value="CAD7703262.1"/>
    <property type="molecule type" value="Genomic_DNA"/>
</dbReference>
<proteinExistence type="predicted"/>
<evidence type="ECO:0000313" key="2">
    <source>
        <dbReference type="Proteomes" id="UP000708148"/>
    </source>
</evidence>
<gene>
    <name evidence="1" type="ORF">OSTQU699_LOCUS8619</name>
</gene>
<organism evidence="1 2">
    <name type="scientific">Ostreobium quekettii</name>
    <dbReference type="NCBI Taxonomy" id="121088"/>
    <lineage>
        <taxon>Eukaryota</taxon>
        <taxon>Viridiplantae</taxon>
        <taxon>Chlorophyta</taxon>
        <taxon>core chlorophytes</taxon>
        <taxon>Ulvophyceae</taxon>
        <taxon>TCBD clade</taxon>
        <taxon>Bryopsidales</taxon>
        <taxon>Ostreobineae</taxon>
        <taxon>Ostreobiaceae</taxon>
        <taxon>Ostreobium</taxon>
    </lineage>
</organism>
<feature type="non-terminal residue" evidence="1">
    <location>
        <position position="1"/>
    </location>
</feature>
<reference evidence="1" key="1">
    <citation type="submission" date="2020-12" db="EMBL/GenBank/DDBJ databases">
        <authorList>
            <person name="Iha C."/>
        </authorList>
    </citation>
    <scope>NUCLEOTIDE SEQUENCE</scope>
</reference>
<sequence>SALEILRAKQVRVRQWVGTVETLETLPLGDTGDYPVGGFPDTLSEVWSSQGRAVAQGPGACGLL</sequence>